<dbReference type="AlphaFoldDB" id="A0A1B4XFT4"/>
<evidence type="ECO:0000313" key="2">
    <source>
        <dbReference type="Proteomes" id="UP000243180"/>
    </source>
</evidence>
<reference evidence="1 2" key="1">
    <citation type="submission" date="2015-05" db="EMBL/GenBank/DDBJ databases">
        <title>Complete genome sequence of a sulfur-oxidizing gammaproteobacterium strain HA5.</title>
        <authorList>
            <person name="Miura A."/>
            <person name="Kojima H."/>
            <person name="Fukui M."/>
        </authorList>
    </citation>
    <scope>NUCLEOTIDE SEQUENCE [LARGE SCALE GENOMIC DNA]</scope>
    <source>
        <strain evidence="1 2">HA5</strain>
    </source>
</reference>
<sequence length="158" mass="17744">MTRNGPRNAGAHLPGEILKRAGVHMDKLSSLLSHWKANMGEPLVSHSFPVSYDNGRLSLRADTSAWASRLRHSQAEIMDELRNDPYFHDLRELYVRVLPERARAPGEKRRQSIVLPSRIPDNAANLIKSVADDILDPALRRSLIRLAGARDKSVPAKR</sequence>
<dbReference type="OrthoDB" id="5767011at2"/>
<evidence type="ECO:0000313" key="1">
    <source>
        <dbReference type="EMBL" id="BAV33655.1"/>
    </source>
</evidence>
<dbReference type="Pfam" id="PF05258">
    <property type="entry name" value="DciA"/>
    <property type="match status" value="1"/>
</dbReference>
<keyword evidence="2" id="KW-1185">Reference proteome</keyword>
<name>A0A1B4XFT4_9GAMM</name>
<protein>
    <recommendedName>
        <fullName evidence="3">DUF721 domain-containing protein</fullName>
    </recommendedName>
</protein>
<dbReference type="EMBL" id="AP014879">
    <property type="protein sequence ID" value="BAV33655.1"/>
    <property type="molecule type" value="Genomic_DNA"/>
</dbReference>
<dbReference type="Proteomes" id="UP000243180">
    <property type="component" value="Chromosome"/>
</dbReference>
<accession>A0A1B4XFT4</accession>
<proteinExistence type="predicted"/>
<dbReference type="InterPro" id="IPR007922">
    <property type="entry name" value="DciA-like"/>
</dbReference>
<organism evidence="1 2">
    <name type="scientific">Sulfuricaulis limicola</name>
    <dbReference type="NCBI Taxonomy" id="1620215"/>
    <lineage>
        <taxon>Bacteria</taxon>
        <taxon>Pseudomonadati</taxon>
        <taxon>Pseudomonadota</taxon>
        <taxon>Gammaproteobacteria</taxon>
        <taxon>Acidiferrobacterales</taxon>
        <taxon>Acidiferrobacteraceae</taxon>
        <taxon>Sulfuricaulis</taxon>
    </lineage>
</organism>
<gene>
    <name evidence="1" type="ORF">SCL_1344</name>
</gene>
<dbReference type="InParanoid" id="A0A1B4XFT4"/>
<dbReference type="RefSeq" id="WP_096360488.1">
    <property type="nucleotide sequence ID" value="NZ_AP014879.1"/>
</dbReference>
<dbReference type="KEGG" id="slim:SCL_1344"/>
<evidence type="ECO:0008006" key="3">
    <source>
        <dbReference type="Google" id="ProtNLM"/>
    </source>
</evidence>